<sequence length="421" mass="45746">MDKYESIHGKGESSFDFTSTHRLPTISAAQAFDDLKTNAQHFIPTGLEVLDSALADVALEDGDEPQRHRGFQKGQVVEIWGPPASGKTTFAMQTAANTLRDGCRVVWVDTSSSLCHHRFGQVLGASKSPDETVPSFDTPNAIASLVHYFTPTLAHFVGLLCKPDASSVPSDTALVVIDGLSSLVNRAFPKNVESHRNHKVVDYWLFTAPSAATRRLQVIQTIISALQKLSATRDLLILVLSQCATRMQLEHGATITPAINASTWEQGVATRLVLFQDWVATDSGLCSARLVGVQKSNARVSPDGFGLVIPFKISNGGLAGMDLETSQASLALATNPRRQKRKFDESDDEIADSEGENYGWEDEDEAEMPIMPPQWQGSEDLLLGRAEDDDNLTVEISSYGNATPVSSSHPEDEQQSHDSTP</sequence>
<feature type="compositionally biased region" description="Polar residues" evidence="7">
    <location>
        <begin position="394"/>
        <end position="408"/>
    </location>
</feature>
<feature type="compositionally biased region" description="Acidic residues" evidence="7">
    <location>
        <begin position="345"/>
        <end position="367"/>
    </location>
</feature>
<dbReference type="GO" id="GO:0005657">
    <property type="term" value="C:replication fork"/>
    <property type="evidence" value="ECO:0007669"/>
    <property type="project" value="TreeGrafter"/>
</dbReference>
<dbReference type="CDD" id="cd01393">
    <property type="entry name" value="RecA-like"/>
    <property type="match status" value="1"/>
</dbReference>
<comment type="caution">
    <text evidence="9">The sequence shown here is derived from an EMBL/GenBank/DDBJ whole genome shotgun (WGS) entry which is preliminary data.</text>
</comment>
<dbReference type="GO" id="GO:0000400">
    <property type="term" value="F:four-way junction DNA binding"/>
    <property type="evidence" value="ECO:0007669"/>
    <property type="project" value="TreeGrafter"/>
</dbReference>
<evidence type="ECO:0000256" key="1">
    <source>
        <dbReference type="ARBA" id="ARBA00004123"/>
    </source>
</evidence>
<feature type="compositionally biased region" description="Basic and acidic residues" evidence="7">
    <location>
        <begin position="409"/>
        <end position="421"/>
    </location>
</feature>
<evidence type="ECO:0000256" key="4">
    <source>
        <dbReference type="ARBA" id="ARBA00022840"/>
    </source>
</evidence>
<organism evidence="9 10">
    <name type="scientific">Xylaria arbuscula</name>
    <dbReference type="NCBI Taxonomy" id="114810"/>
    <lineage>
        <taxon>Eukaryota</taxon>
        <taxon>Fungi</taxon>
        <taxon>Dikarya</taxon>
        <taxon>Ascomycota</taxon>
        <taxon>Pezizomycotina</taxon>
        <taxon>Sordariomycetes</taxon>
        <taxon>Xylariomycetidae</taxon>
        <taxon>Xylariales</taxon>
        <taxon>Xylariaceae</taxon>
        <taxon>Xylaria</taxon>
    </lineage>
</organism>
<dbReference type="GO" id="GO:0033065">
    <property type="term" value="C:Rad51C-XRCC3 complex"/>
    <property type="evidence" value="ECO:0007669"/>
    <property type="project" value="TreeGrafter"/>
</dbReference>
<dbReference type="InterPro" id="IPR052093">
    <property type="entry name" value="HR_Repair_Mediator"/>
</dbReference>
<evidence type="ECO:0000313" key="9">
    <source>
        <dbReference type="EMBL" id="KAJ3578692.1"/>
    </source>
</evidence>
<dbReference type="GO" id="GO:0140664">
    <property type="term" value="F:ATP-dependent DNA damage sensor activity"/>
    <property type="evidence" value="ECO:0007669"/>
    <property type="project" value="InterPro"/>
</dbReference>
<dbReference type="Pfam" id="PF00154">
    <property type="entry name" value="RecA_N"/>
    <property type="match status" value="1"/>
</dbReference>
<evidence type="ECO:0000256" key="7">
    <source>
        <dbReference type="SAM" id="MobiDB-lite"/>
    </source>
</evidence>
<dbReference type="GO" id="GO:0033063">
    <property type="term" value="C:Rad51B-Rad51C-Rad51D-XRCC2 complex"/>
    <property type="evidence" value="ECO:0007669"/>
    <property type="project" value="TreeGrafter"/>
</dbReference>
<evidence type="ECO:0000256" key="3">
    <source>
        <dbReference type="ARBA" id="ARBA00022763"/>
    </source>
</evidence>
<gene>
    <name evidence="9" type="ORF">NPX13_g1871</name>
</gene>
<dbReference type="Gene3D" id="3.40.50.300">
    <property type="entry name" value="P-loop containing nucleotide triphosphate hydrolases"/>
    <property type="match status" value="1"/>
</dbReference>
<dbReference type="EMBL" id="JANPWZ010000181">
    <property type="protein sequence ID" value="KAJ3578692.1"/>
    <property type="molecule type" value="Genomic_DNA"/>
</dbReference>
<dbReference type="VEuPathDB" id="FungiDB:F4678DRAFT_471586"/>
<dbReference type="GO" id="GO:0005524">
    <property type="term" value="F:ATP binding"/>
    <property type="evidence" value="ECO:0007669"/>
    <property type="project" value="UniProtKB-KW"/>
</dbReference>
<evidence type="ECO:0000313" key="10">
    <source>
        <dbReference type="Proteomes" id="UP001148614"/>
    </source>
</evidence>
<evidence type="ECO:0000256" key="6">
    <source>
        <dbReference type="ARBA" id="ARBA00023242"/>
    </source>
</evidence>
<comment type="subcellular location">
    <subcellularLocation>
        <location evidence="1">Nucleus</location>
    </subcellularLocation>
</comment>
<dbReference type="GO" id="GO:0008821">
    <property type="term" value="F:crossover junction DNA endonuclease activity"/>
    <property type="evidence" value="ECO:0007669"/>
    <property type="project" value="TreeGrafter"/>
</dbReference>
<dbReference type="Proteomes" id="UP001148614">
    <property type="component" value="Unassembled WGS sequence"/>
</dbReference>
<evidence type="ECO:0000256" key="2">
    <source>
        <dbReference type="ARBA" id="ARBA00022741"/>
    </source>
</evidence>
<feature type="domain" description="RecA family profile 1" evidence="8">
    <location>
        <begin position="39"/>
        <end position="243"/>
    </location>
</feature>
<dbReference type="AlphaFoldDB" id="A0A9W8TP90"/>
<dbReference type="GO" id="GO:0007131">
    <property type="term" value="P:reciprocal meiotic recombination"/>
    <property type="evidence" value="ECO:0007669"/>
    <property type="project" value="TreeGrafter"/>
</dbReference>
<evidence type="ECO:0000259" key="8">
    <source>
        <dbReference type="PROSITE" id="PS50162"/>
    </source>
</evidence>
<dbReference type="PANTHER" id="PTHR46239:SF1">
    <property type="entry name" value="DNA REPAIR PROTEIN RAD51 HOMOLOG 3"/>
    <property type="match status" value="1"/>
</dbReference>
<dbReference type="SUPFAM" id="SSF52540">
    <property type="entry name" value="P-loop containing nucleoside triphosphate hydrolases"/>
    <property type="match status" value="1"/>
</dbReference>
<keyword evidence="5" id="KW-0234">DNA repair</keyword>
<keyword evidence="2" id="KW-0547">Nucleotide-binding</keyword>
<evidence type="ECO:0000256" key="5">
    <source>
        <dbReference type="ARBA" id="ARBA00023204"/>
    </source>
</evidence>
<dbReference type="InterPro" id="IPR020588">
    <property type="entry name" value="RecA_ATP-bd"/>
</dbReference>
<proteinExistence type="predicted"/>
<reference evidence="9" key="1">
    <citation type="submission" date="2022-07" db="EMBL/GenBank/DDBJ databases">
        <title>Genome Sequence of Xylaria arbuscula.</title>
        <authorList>
            <person name="Buettner E."/>
        </authorList>
    </citation>
    <scope>NUCLEOTIDE SEQUENCE</scope>
    <source>
        <strain evidence="9">VT107</strain>
    </source>
</reference>
<keyword evidence="10" id="KW-1185">Reference proteome</keyword>
<dbReference type="InterPro" id="IPR027417">
    <property type="entry name" value="P-loop_NTPase"/>
</dbReference>
<keyword evidence="3" id="KW-0227">DNA damage</keyword>
<dbReference type="PROSITE" id="PS50162">
    <property type="entry name" value="RECA_2"/>
    <property type="match status" value="1"/>
</dbReference>
<name>A0A9W8TP90_9PEZI</name>
<keyword evidence="4" id="KW-0067">ATP-binding</keyword>
<keyword evidence="6" id="KW-0539">Nucleus</keyword>
<dbReference type="PANTHER" id="PTHR46239">
    <property type="entry name" value="DNA REPAIR PROTEIN RAD51 HOMOLOG 3 RAD51C"/>
    <property type="match status" value="1"/>
</dbReference>
<dbReference type="GO" id="GO:0000707">
    <property type="term" value="P:meiotic DNA recombinase assembly"/>
    <property type="evidence" value="ECO:0007669"/>
    <property type="project" value="TreeGrafter"/>
</dbReference>
<dbReference type="InterPro" id="IPR049428">
    <property type="entry name" value="RecA-like_N"/>
</dbReference>
<feature type="region of interest" description="Disordered" evidence="7">
    <location>
        <begin position="335"/>
        <end position="421"/>
    </location>
</feature>
<protein>
    <recommendedName>
        <fullName evidence="8">RecA family profile 1 domain-containing protein</fullName>
    </recommendedName>
</protein>
<accession>A0A9W8TP90</accession>